<keyword evidence="2" id="KW-1185">Reference proteome</keyword>
<protein>
    <submittedName>
        <fullName evidence="1">Uncharacterized protein</fullName>
    </submittedName>
</protein>
<dbReference type="HOGENOM" id="CLU_1303202_0_0_6"/>
<proteinExistence type="predicted"/>
<sequence>MHAAPSADVLHESCQHLLNLLNSISSHYDFVEGDQANRVDTSCIAYVNLVQVARSQEQVLVQLTGDDQHIFQSHVFQFLCQQLSFRRFYRELLDNDQTILTYQFGQDAFQRAAVHLLVNFLTVVLRTSSKGHATRTPDRALDRTRTRTAGAFLAPRFFTGTSYFSTSLLSTSTLTSTSCISNNNLVNQRFVEITTEGSFGNSQRALRVFQY</sequence>
<organism evidence="1 2">
    <name type="scientific">Escherichia coli O6:H1 (strain CFT073 / ATCC 700928 / UPEC)</name>
    <dbReference type="NCBI Taxonomy" id="199310"/>
    <lineage>
        <taxon>Bacteria</taxon>
        <taxon>Pseudomonadati</taxon>
        <taxon>Pseudomonadota</taxon>
        <taxon>Gammaproteobacteria</taxon>
        <taxon>Enterobacterales</taxon>
        <taxon>Enterobacteriaceae</taxon>
        <taxon>Escherichia</taxon>
    </lineage>
</organism>
<dbReference type="AlphaFoldDB" id="A0A0H2VBF5"/>
<name>A0A0H2VBF5_ECOL6</name>
<reference evidence="1 2" key="1">
    <citation type="journal article" date="2002" name="Proc. Natl. Acad. Sci. U.S.A.">
        <title>Extensive mosaic structure revealed by the complete genome sequence of uropathogenic Escherichia coli.</title>
        <authorList>
            <person name="Welch R.A."/>
            <person name="Burland V."/>
            <person name="Plunkett G.III."/>
            <person name="Redford P."/>
            <person name="Roesch P."/>
            <person name="Rasko D."/>
            <person name="Buckles E.L."/>
            <person name="Liou S.R."/>
            <person name="Boutin A."/>
            <person name="Hackett J."/>
            <person name="Stroud D."/>
            <person name="Mayhew G.F."/>
            <person name="Rose D.J."/>
            <person name="Zhou S."/>
            <person name="Schwartz D.C."/>
            <person name="Perna N.T."/>
            <person name="Mobley H.L."/>
            <person name="Donnenberg M.S."/>
            <person name="Blattner F.R."/>
        </authorList>
    </citation>
    <scope>NUCLEOTIDE SEQUENCE [LARGE SCALE GENOMIC DNA]</scope>
    <source>
        <strain evidence="2">CFT073 / ATCC 700928 / UPEC</strain>
    </source>
</reference>
<dbReference type="KEGG" id="ecc:c4088"/>
<evidence type="ECO:0000313" key="2">
    <source>
        <dbReference type="Proteomes" id="UP000001410"/>
    </source>
</evidence>
<gene>
    <name evidence="1" type="ordered locus">c4088</name>
</gene>
<evidence type="ECO:0000313" key="1">
    <source>
        <dbReference type="EMBL" id="AAN82526.1"/>
    </source>
</evidence>
<accession>A0A0H2VBF5</accession>
<dbReference type="Proteomes" id="UP000001410">
    <property type="component" value="Chromosome"/>
</dbReference>
<dbReference type="EMBL" id="AE014075">
    <property type="protein sequence ID" value="AAN82526.1"/>
    <property type="molecule type" value="Genomic_DNA"/>
</dbReference>